<dbReference type="RefSeq" id="WP_089416838.1">
    <property type="nucleotide sequence ID" value="NZ_CP022423.1"/>
</dbReference>
<protein>
    <recommendedName>
        <fullName evidence="3">Glycosyltransferase 2-like domain-containing protein</fullName>
    </recommendedName>
</protein>
<dbReference type="EMBL" id="CP022423">
    <property type="protein sequence ID" value="ASM77804.1"/>
    <property type="molecule type" value="Genomic_DNA"/>
</dbReference>
<gene>
    <name evidence="1" type="ORF">VITFI_CDS2026</name>
</gene>
<evidence type="ECO:0000313" key="2">
    <source>
        <dbReference type="Proteomes" id="UP000199729"/>
    </source>
</evidence>
<dbReference type="AlphaFoldDB" id="A0A221KFI2"/>
<organism evidence="1 2">
    <name type="scientific">Vitreoscilla filiformis</name>
    <dbReference type="NCBI Taxonomy" id="63"/>
    <lineage>
        <taxon>Bacteria</taxon>
        <taxon>Pseudomonadati</taxon>
        <taxon>Pseudomonadota</taxon>
        <taxon>Betaproteobacteria</taxon>
        <taxon>Neisseriales</taxon>
        <taxon>Neisseriaceae</taxon>
        <taxon>Vitreoscilla</taxon>
    </lineage>
</organism>
<evidence type="ECO:0000313" key="1">
    <source>
        <dbReference type="EMBL" id="ASM77804.1"/>
    </source>
</evidence>
<evidence type="ECO:0008006" key="3">
    <source>
        <dbReference type="Google" id="ProtNLM"/>
    </source>
</evidence>
<keyword evidence="2" id="KW-1185">Reference proteome</keyword>
<sequence>MKRLPITLVLTATITPPAGAIQLARTDAQQRLNDYLRAMAFYLDELARGTFDRLVFADNSASDVSALRELVAQRGLGTQVEILSFDGLDHPAHYGRGYGEFKLLDYVMQHAQLLQDLPPEAPVWKVTGRYILRNVAAVLASMPPQVELYCHCRNWPQRWVDLYVLGWQHQAYAKFLRGLYTQLREDVAPVSAEYHFRNAVDAAVGRLRIQRRFKVVCMLDGYRGVDNRNYTQDGAKLLLRRWAAKLAPWWWI</sequence>
<name>A0A221KFI2_VITFI</name>
<dbReference type="Proteomes" id="UP000199729">
    <property type="component" value="Chromosome"/>
</dbReference>
<proteinExistence type="predicted"/>
<dbReference type="OrthoDB" id="9179696at2"/>
<dbReference type="KEGG" id="vff:VITFI_CDS2026"/>
<accession>A0A221KFI2</accession>
<reference evidence="1 2" key="1">
    <citation type="submission" date="2017-07" db="EMBL/GenBank/DDBJ databases">
        <title>Complete Genome Sequence of the cosmetic ferment Vitreoscilla filiformis (ATCC15551).</title>
        <authorList>
            <person name="Contreras S."/>
            <person name="Sagory-Zalkind P."/>
            <person name="Blanquart H."/>
            <person name="Iltis A."/>
            <person name="Morand S.C."/>
        </authorList>
    </citation>
    <scope>NUCLEOTIDE SEQUENCE [LARGE SCALE GENOMIC DNA]</scope>
    <source>
        <strain evidence="1 2">ATCC 15551</strain>
    </source>
</reference>